<dbReference type="EMBL" id="WXWW01000115">
    <property type="protein sequence ID" value="NAW65067.1"/>
    <property type="molecule type" value="Genomic_DNA"/>
</dbReference>
<accession>A0A7X4WA86</accession>
<organism evidence="2 3">
    <name type="scientific">Photobacterium halotolerans</name>
    <dbReference type="NCBI Taxonomy" id="265726"/>
    <lineage>
        <taxon>Bacteria</taxon>
        <taxon>Pseudomonadati</taxon>
        <taxon>Pseudomonadota</taxon>
        <taxon>Gammaproteobacteria</taxon>
        <taxon>Vibrionales</taxon>
        <taxon>Vibrionaceae</taxon>
        <taxon>Photobacterium</taxon>
    </lineage>
</organism>
<evidence type="ECO:0000313" key="2">
    <source>
        <dbReference type="EMBL" id="NAW65067.1"/>
    </source>
</evidence>
<reference evidence="2 3" key="1">
    <citation type="submission" date="2017-05" db="EMBL/GenBank/DDBJ databases">
        <title>High clonality and local adaptation shapes Vibrionaceae linages within an endangered oasis.</title>
        <authorList>
            <person name="Vazquez-Rosas-Landa M."/>
        </authorList>
    </citation>
    <scope>NUCLEOTIDE SEQUENCE [LARGE SCALE GENOMIC DNA]</scope>
    <source>
        <strain evidence="2 3">P46_P4S1P180</strain>
    </source>
</reference>
<proteinExistence type="predicted"/>
<evidence type="ECO:0000256" key="1">
    <source>
        <dbReference type="SAM" id="Phobius"/>
    </source>
</evidence>
<name>A0A7X4WA86_9GAMM</name>
<dbReference type="RefSeq" id="WP_161443976.1">
    <property type="nucleotide sequence ID" value="NZ_WXWW01000115.1"/>
</dbReference>
<keyword evidence="1" id="KW-0472">Membrane</keyword>
<comment type="caution">
    <text evidence="2">The sequence shown here is derived from an EMBL/GenBank/DDBJ whole genome shotgun (WGS) entry which is preliminary data.</text>
</comment>
<keyword evidence="1" id="KW-1133">Transmembrane helix</keyword>
<dbReference type="Proteomes" id="UP000465712">
    <property type="component" value="Unassembled WGS sequence"/>
</dbReference>
<dbReference type="AlphaFoldDB" id="A0A7X4WA86"/>
<feature type="transmembrane region" description="Helical" evidence="1">
    <location>
        <begin position="50"/>
        <end position="73"/>
    </location>
</feature>
<protein>
    <submittedName>
        <fullName evidence="2">Uncharacterized protein</fullName>
    </submittedName>
</protein>
<evidence type="ECO:0000313" key="3">
    <source>
        <dbReference type="Proteomes" id="UP000465712"/>
    </source>
</evidence>
<sequence>MKLSLWFGKKTKKAAARRRAVLAAEQGVFEQAILELVDGPRKREEPAIGLSMLDIMACGLGGVAFLAVLQMLIRIPLPPPLSQNYILAEISAEGLGQIGFFVQPPATDRWFSVIPDDGNKRPGQKDALLGGEGAYASSITYSQTYSYQKCEADNNTPPCRSVAYLHIEAPSLEEWKIIPYFYQYRNFSTGGEIDDFQSQLLSNLSCTYWSRDCTKSFFEGSEDGICASGNQLAHPGDLANKAKITVIGP</sequence>
<keyword evidence="1" id="KW-0812">Transmembrane</keyword>
<gene>
    <name evidence="2" type="ORF">CAG72_07535</name>
</gene>